<evidence type="ECO:0000256" key="1">
    <source>
        <dbReference type="SAM" id="MobiDB-lite"/>
    </source>
</evidence>
<protein>
    <submittedName>
        <fullName evidence="3">Uncharacterized protein</fullName>
    </submittedName>
</protein>
<keyword evidence="2" id="KW-0472">Membrane</keyword>
<organism evidence="3 4">
    <name type="scientific">Psilocybe cyanescens</name>
    <dbReference type="NCBI Taxonomy" id="93625"/>
    <lineage>
        <taxon>Eukaryota</taxon>
        <taxon>Fungi</taxon>
        <taxon>Dikarya</taxon>
        <taxon>Basidiomycota</taxon>
        <taxon>Agaricomycotina</taxon>
        <taxon>Agaricomycetes</taxon>
        <taxon>Agaricomycetidae</taxon>
        <taxon>Agaricales</taxon>
        <taxon>Agaricineae</taxon>
        <taxon>Strophariaceae</taxon>
        <taxon>Psilocybe</taxon>
    </lineage>
</organism>
<dbReference type="AlphaFoldDB" id="A0A409VP90"/>
<keyword evidence="2" id="KW-0812">Transmembrane</keyword>
<feature type="transmembrane region" description="Helical" evidence="2">
    <location>
        <begin position="42"/>
        <end position="61"/>
    </location>
</feature>
<evidence type="ECO:0000313" key="3">
    <source>
        <dbReference type="EMBL" id="PPQ68048.1"/>
    </source>
</evidence>
<comment type="caution">
    <text evidence="3">The sequence shown here is derived from an EMBL/GenBank/DDBJ whole genome shotgun (WGS) entry which is preliminary data.</text>
</comment>
<evidence type="ECO:0000313" key="4">
    <source>
        <dbReference type="Proteomes" id="UP000283269"/>
    </source>
</evidence>
<gene>
    <name evidence="3" type="ORF">CVT25_014509</name>
</gene>
<keyword evidence="2" id="KW-1133">Transmembrane helix</keyword>
<feature type="region of interest" description="Disordered" evidence="1">
    <location>
        <begin position="59"/>
        <end position="78"/>
    </location>
</feature>
<name>A0A409VP90_PSICY</name>
<sequence length="78" mass="8531">MQRPFQTATANYSLATDSGLVSSLSGRSSEGYHYHRYWAVEIPGFVLVIGVGIWLLIATGSSTPPSSKKKKSLETKNR</sequence>
<dbReference type="EMBL" id="NHYD01003965">
    <property type="protein sequence ID" value="PPQ68048.1"/>
    <property type="molecule type" value="Genomic_DNA"/>
</dbReference>
<proteinExistence type="predicted"/>
<dbReference type="Proteomes" id="UP000283269">
    <property type="component" value="Unassembled WGS sequence"/>
</dbReference>
<accession>A0A409VP90</accession>
<dbReference type="InParanoid" id="A0A409VP90"/>
<reference evidence="3 4" key="1">
    <citation type="journal article" date="2018" name="Evol. Lett.">
        <title>Horizontal gene cluster transfer increased hallucinogenic mushroom diversity.</title>
        <authorList>
            <person name="Reynolds H.T."/>
            <person name="Vijayakumar V."/>
            <person name="Gluck-Thaler E."/>
            <person name="Korotkin H.B."/>
            <person name="Matheny P.B."/>
            <person name="Slot J.C."/>
        </authorList>
    </citation>
    <scope>NUCLEOTIDE SEQUENCE [LARGE SCALE GENOMIC DNA]</scope>
    <source>
        <strain evidence="3 4">2631</strain>
    </source>
</reference>
<keyword evidence="4" id="KW-1185">Reference proteome</keyword>
<evidence type="ECO:0000256" key="2">
    <source>
        <dbReference type="SAM" id="Phobius"/>
    </source>
</evidence>